<evidence type="ECO:0000256" key="1">
    <source>
        <dbReference type="SAM" id="SignalP"/>
    </source>
</evidence>
<dbReference type="InterPro" id="IPR013783">
    <property type="entry name" value="Ig-like_fold"/>
</dbReference>
<keyword evidence="3" id="KW-1185">Reference proteome</keyword>
<gene>
    <name evidence="2" type="ORF">EHV08_00960</name>
</gene>
<protein>
    <submittedName>
        <fullName evidence="2">T9SS type A sorting domain-containing protein</fullName>
    </submittedName>
</protein>
<dbReference type="Gene3D" id="2.60.120.260">
    <property type="entry name" value="Galactose-binding domain-like"/>
    <property type="match status" value="1"/>
</dbReference>
<dbReference type="Gene3D" id="2.60.40.10">
    <property type="entry name" value="Immunoglobulins"/>
    <property type="match status" value="1"/>
</dbReference>
<evidence type="ECO:0000313" key="2">
    <source>
        <dbReference type="EMBL" id="RUL58476.1"/>
    </source>
</evidence>
<dbReference type="EMBL" id="RYYU01000001">
    <property type="protein sequence ID" value="RUL58476.1"/>
    <property type="molecule type" value="Genomic_DNA"/>
</dbReference>
<dbReference type="OrthoDB" id="1055306at2"/>
<feature type="signal peptide" evidence="1">
    <location>
        <begin position="1"/>
        <end position="19"/>
    </location>
</feature>
<evidence type="ECO:0000313" key="3">
    <source>
        <dbReference type="Proteomes" id="UP000278983"/>
    </source>
</evidence>
<keyword evidence="1" id="KW-0732">Signal</keyword>
<accession>A0A432LH36</accession>
<dbReference type="Proteomes" id="UP000278983">
    <property type="component" value="Unassembled WGS sequence"/>
</dbReference>
<comment type="caution">
    <text evidence="2">The sequence shown here is derived from an EMBL/GenBank/DDBJ whole genome shotgun (WGS) entry which is preliminary data.</text>
</comment>
<dbReference type="SUPFAM" id="SSF82171">
    <property type="entry name" value="DPP6 N-terminal domain-like"/>
    <property type="match status" value="1"/>
</dbReference>
<feature type="chain" id="PRO_5019293272" evidence="1">
    <location>
        <begin position="20"/>
        <end position="1007"/>
    </location>
</feature>
<organism evidence="2 3">
    <name type="scientific">Prevotella koreensis</name>
    <dbReference type="NCBI Taxonomy" id="2490854"/>
    <lineage>
        <taxon>Bacteria</taxon>
        <taxon>Pseudomonadati</taxon>
        <taxon>Bacteroidota</taxon>
        <taxon>Bacteroidia</taxon>
        <taxon>Bacteroidales</taxon>
        <taxon>Prevotellaceae</taxon>
        <taxon>Prevotella</taxon>
    </lineage>
</organism>
<dbReference type="InterPro" id="IPR026444">
    <property type="entry name" value="Secre_tail"/>
</dbReference>
<name>A0A432LH36_9BACT</name>
<reference evidence="2 3" key="1">
    <citation type="submission" date="2018-12" db="EMBL/GenBank/DDBJ databases">
        <title>Genome sequencing of Prevotella sp. KCOM 3155 (= JS262).</title>
        <authorList>
            <person name="Kook J.-K."/>
            <person name="Park S.-N."/>
            <person name="Lim Y.K."/>
        </authorList>
    </citation>
    <scope>NUCLEOTIDE SEQUENCE [LARGE SCALE GENOMIC DNA]</scope>
    <source>
        <strain evidence="2 3">KCOM 3155</strain>
    </source>
</reference>
<dbReference type="RefSeq" id="WP_126677573.1">
    <property type="nucleotide sequence ID" value="NZ_RYYU01000001.1"/>
</dbReference>
<proteinExistence type="predicted"/>
<sequence>MKRPTFLLLLILFVCGVRADEVKLLGDNTYCLAMSPNGNYLVGHNPTKVQFGIGTESFVYNMSDKTLNWVTTDDPEKWETSGLFRGVNDNGVLCGSVKDLKHFVEFYGDVAPTNVAAVFENGKIAQLPYGDLDTTRIKQHGDGTFACSLSNDGKIVVGYCKYSNFASSDPCKWTRTGEGTWKIEKLPLPEGYSNGLALYVSSDGRTIGGLAINKGSSIACYWIDGQCHVVTCTGDDVELANKKQMRMIAVSPNGKYFIISLSSRSDYRLYDVEKAKTITLATFESNDEMRIPTVTNNGDVFGAMIYGALAMGGMGYYRNFWYQYSSGRIFDLTYYTYLFNPELSMPFPLNYEDQAQAFPCSVSADGNTIAGNKDVYVALGQTPIAWYLTVNKRDVEIPATPEKPNGKSTGLQQVSLSWKSDKATYNSWTLKGYNVYCDGEKTATLNELKDDMTTMLKNIEPGYRNFTIEAIYKDKDGKEMLSPRSNPIEIAIPETYSFPMFENFEHGSLKTNYWTISTDYGDYVDTQWTVAAQIGHDGSMGLSSGACTSTPYSISLVSRPFDASHTNKVKCSFLILCQQENAQGGNEINATKDTLSVEYTIDGGNTWQSAKDWTIEQLPNIEGIMTVDLSKQLAGKTFRLRFRKHGMGLLSYYFYLDNIMIGSGDNVNAPEGLTGKVINKEVFLMWKNSRKSYALNYICEPESPGYTLGNEGKELIGANKFTPNELSPYDGKYLTSVSAHINYYDDVGENQVIHAAVVVFEDGKLICEQEMENIKFNETTTQKLNTPIKIDGTKELIVGIKIHDYSPDQIPLSYESSTSCVTGKSDLYSEDNGKTWKTVWDFYEGDPQLGSCCWKITGNVNDQPGDATEETDDDLVGYNLFRNGELLNINYIPGESTHFIDKQPLNNAEYYVVAYYNDGRESMPSAPFVIDLTNGIDPLFNNSMLSIDKNAIRLNIKGMLQLYALDGQIVAKGTNGIIPIRNIPSGIYIVSIECNNRHFTRKIVINN</sequence>
<dbReference type="NCBIfam" id="TIGR04183">
    <property type="entry name" value="Por_Secre_tail"/>
    <property type="match status" value="1"/>
</dbReference>
<dbReference type="AlphaFoldDB" id="A0A432LH36"/>